<evidence type="ECO:0000313" key="2">
    <source>
        <dbReference type="Proteomes" id="UP001241377"/>
    </source>
</evidence>
<reference evidence="1" key="1">
    <citation type="submission" date="2023-04" db="EMBL/GenBank/DDBJ databases">
        <title>Draft Genome sequencing of Naganishia species isolated from polar environments using Oxford Nanopore Technology.</title>
        <authorList>
            <person name="Leo P."/>
            <person name="Venkateswaran K."/>
        </authorList>
    </citation>
    <scope>NUCLEOTIDE SEQUENCE</scope>
    <source>
        <strain evidence="1">MNA-CCFEE 5261</strain>
    </source>
</reference>
<dbReference type="Proteomes" id="UP001241377">
    <property type="component" value="Unassembled WGS sequence"/>
</dbReference>
<dbReference type="EMBL" id="JASBWR010000144">
    <property type="protein sequence ID" value="KAJ9091741.1"/>
    <property type="molecule type" value="Genomic_DNA"/>
</dbReference>
<organism evidence="1 2">
    <name type="scientific">Naganishia cerealis</name>
    <dbReference type="NCBI Taxonomy" id="610337"/>
    <lineage>
        <taxon>Eukaryota</taxon>
        <taxon>Fungi</taxon>
        <taxon>Dikarya</taxon>
        <taxon>Basidiomycota</taxon>
        <taxon>Agaricomycotina</taxon>
        <taxon>Tremellomycetes</taxon>
        <taxon>Filobasidiales</taxon>
        <taxon>Filobasidiaceae</taxon>
        <taxon>Naganishia</taxon>
    </lineage>
</organism>
<sequence length="455" mass="51738">MLRVVRHPVLMSEEGAAWWKSQQTTLDEVTDSKRKYRREVMPSLATSGWFTRTSVAVEAMQTVTIDDLGRITDDSVYTEEDELCRKRMDYENIEGFVLGGVLSQVGQSIIRRGARSKEFMLSSFDTLGYLHRDQQMIKTVPMMRSYPVERKVYRVIPGEKQKLRIIQCLDRYPHSKRKRKKATKVGKTNSRSKTPATVDLPADATGDAAQDDAFLTFSRRVAIFAEGADYSAVPPVDSDLSNPPKINQMLKVVDGIRKADRSLRRDGQRRIVVFVRWTSGFHLLQYYLAARGHGSVVLTGGQDTRTRKETIRIFQQPTAGKIVLGSDIEEALEQKMSKAELHNLTHAYVLVMSEAGLEGLNLTRPSEVIVMDGFWTPAERMQLEGRFLRHGQLRQVNFHYIEIPGTPDQYMQLAVDQKSVWHDMLTMFELGRISAENAAADESESLIAAWRAMKF</sequence>
<keyword evidence="2" id="KW-1185">Reference proteome</keyword>
<proteinExistence type="predicted"/>
<protein>
    <submittedName>
        <fullName evidence="1">Uncharacterized protein</fullName>
    </submittedName>
</protein>
<comment type="caution">
    <text evidence="1">The sequence shown here is derived from an EMBL/GenBank/DDBJ whole genome shotgun (WGS) entry which is preliminary data.</text>
</comment>
<gene>
    <name evidence="1" type="ORF">QFC19_008951</name>
</gene>
<accession>A0ACC2UYP2</accession>
<name>A0ACC2UYP2_9TREE</name>
<evidence type="ECO:0000313" key="1">
    <source>
        <dbReference type="EMBL" id="KAJ9091741.1"/>
    </source>
</evidence>